<dbReference type="PATRIC" id="fig|419005.5.peg.157"/>
<organism evidence="2">
    <name type="scientific">Prevotella amnii</name>
    <dbReference type="NCBI Taxonomy" id="419005"/>
    <lineage>
        <taxon>Bacteria</taxon>
        <taxon>Pseudomonadati</taxon>
        <taxon>Bacteroidota</taxon>
        <taxon>Bacteroidia</taxon>
        <taxon>Bacteroidales</taxon>
        <taxon>Prevotellaceae</taxon>
        <taxon>Prevotella</taxon>
    </lineage>
</organism>
<dbReference type="Proteomes" id="UP000070531">
    <property type="component" value="Unassembled WGS sequence"/>
</dbReference>
<sequence length="70" mass="7841">MHKDSKRKCLYIPPTCEVIKMEASNIMEASGNLEGFHYEGTLNGDEGDGPQNSGNRSAEEENNIIHYIKK</sequence>
<proteinExistence type="predicted"/>
<protein>
    <submittedName>
        <fullName evidence="2">Uncharacterized protein</fullName>
    </submittedName>
</protein>
<name>A0A134BN58_9BACT</name>
<evidence type="ECO:0000256" key="1">
    <source>
        <dbReference type="SAM" id="MobiDB-lite"/>
    </source>
</evidence>
<feature type="region of interest" description="Disordered" evidence="1">
    <location>
        <begin position="36"/>
        <end position="70"/>
    </location>
</feature>
<dbReference type="EMBL" id="LSDL01000011">
    <property type="protein sequence ID" value="KXB81380.1"/>
    <property type="molecule type" value="Genomic_DNA"/>
</dbReference>
<evidence type="ECO:0000313" key="3">
    <source>
        <dbReference type="Proteomes" id="UP000070531"/>
    </source>
</evidence>
<dbReference type="AlphaFoldDB" id="A0A134BN58"/>
<comment type="caution">
    <text evidence="2">The sequence shown here is derived from an EMBL/GenBank/DDBJ whole genome shotgun (WGS) entry which is preliminary data.</text>
</comment>
<gene>
    <name evidence="2" type="ORF">HMPREF1860_00154</name>
</gene>
<accession>A0A134BN58</accession>
<evidence type="ECO:0000313" key="2">
    <source>
        <dbReference type="EMBL" id="KXB81380.1"/>
    </source>
</evidence>
<reference evidence="2 3" key="1">
    <citation type="submission" date="2016-01" db="EMBL/GenBank/DDBJ databases">
        <authorList>
            <person name="Oliw E.H."/>
        </authorList>
    </citation>
    <scope>NUCLEOTIDE SEQUENCE [LARGE SCALE GENOMIC DNA]</scope>
    <source>
        <strain evidence="2 3">DNF00307</strain>
    </source>
</reference>